<keyword evidence="1" id="KW-0732">Signal</keyword>
<reference evidence="2 3" key="1">
    <citation type="submission" date="2023-10" db="EMBL/GenBank/DDBJ databases">
        <title>Glaciecola aquimarina strain GGW-M5 nov., isolated from a coastal seawater.</title>
        <authorList>
            <person name="Bayburt H."/>
            <person name="Kim J.M."/>
            <person name="Choi B.J."/>
            <person name="Jeon C.O."/>
        </authorList>
    </citation>
    <scope>NUCLEOTIDE SEQUENCE [LARGE SCALE GENOMIC DNA]</scope>
    <source>
        <strain evidence="2 3">KCTC 32108</strain>
    </source>
</reference>
<evidence type="ECO:0000313" key="2">
    <source>
        <dbReference type="EMBL" id="MDU0356100.1"/>
    </source>
</evidence>
<protein>
    <recommendedName>
        <fullName evidence="4">Secreted protein</fullName>
    </recommendedName>
</protein>
<dbReference type="RefSeq" id="WP_316027607.1">
    <property type="nucleotide sequence ID" value="NZ_JAWDIO010000002.1"/>
</dbReference>
<sequence>MKKVLLATLVAFCFAGQSFAQQEQTGGNQATNSATGNIANTTIVASAVGVGLVAAVVANNRGNVKAETVEPIECGAGEELVNGVCVPVSTSTTATSTVTATNTVTSTVTNTVTSTMTTPVTVTATTTAL</sequence>
<feature type="signal peptide" evidence="1">
    <location>
        <begin position="1"/>
        <end position="20"/>
    </location>
</feature>
<proteinExistence type="predicted"/>
<name>A0ABU3T1H6_9ALTE</name>
<organism evidence="2 3">
    <name type="scientific">Paraglaciecola aquimarina</name>
    <dbReference type="NCBI Taxonomy" id="1235557"/>
    <lineage>
        <taxon>Bacteria</taxon>
        <taxon>Pseudomonadati</taxon>
        <taxon>Pseudomonadota</taxon>
        <taxon>Gammaproteobacteria</taxon>
        <taxon>Alteromonadales</taxon>
        <taxon>Alteromonadaceae</taxon>
        <taxon>Paraglaciecola</taxon>
    </lineage>
</organism>
<accession>A0ABU3T1H6</accession>
<dbReference type="EMBL" id="JAWDIO010000002">
    <property type="protein sequence ID" value="MDU0356100.1"/>
    <property type="molecule type" value="Genomic_DNA"/>
</dbReference>
<evidence type="ECO:0008006" key="4">
    <source>
        <dbReference type="Google" id="ProtNLM"/>
    </source>
</evidence>
<evidence type="ECO:0000256" key="1">
    <source>
        <dbReference type="SAM" id="SignalP"/>
    </source>
</evidence>
<dbReference type="Proteomes" id="UP001247805">
    <property type="component" value="Unassembled WGS sequence"/>
</dbReference>
<evidence type="ECO:0000313" key="3">
    <source>
        <dbReference type="Proteomes" id="UP001247805"/>
    </source>
</evidence>
<feature type="chain" id="PRO_5045608432" description="Secreted protein" evidence="1">
    <location>
        <begin position="21"/>
        <end position="129"/>
    </location>
</feature>
<comment type="caution">
    <text evidence="2">The sequence shown here is derived from an EMBL/GenBank/DDBJ whole genome shotgun (WGS) entry which is preliminary data.</text>
</comment>
<keyword evidence="3" id="KW-1185">Reference proteome</keyword>
<gene>
    <name evidence="2" type="ORF">RS130_21370</name>
</gene>